<dbReference type="RefSeq" id="XP_072850027.1">
    <property type="nucleotide sequence ID" value="XM_072993926.1"/>
</dbReference>
<keyword evidence="2" id="KW-1185">Reference proteome</keyword>
<dbReference type="PANTHER" id="PTHR15992">
    <property type="entry name" value="HOLLIDAY JUNCTION RECOGNITION PROTEIN"/>
    <property type="match status" value="1"/>
</dbReference>
<gene>
    <name evidence="3" type="primary">HJURP</name>
</gene>
<protein>
    <submittedName>
        <fullName evidence="3">Holliday junction recognition protein isoform X1</fullName>
    </submittedName>
</protein>
<dbReference type="GeneID" id="110085846"/>
<feature type="region of interest" description="Disordered" evidence="1">
    <location>
        <begin position="1"/>
        <end position="23"/>
    </location>
</feature>
<name>A0ABM5FX85_9SAUR</name>
<accession>A0ABM5FX85</accession>
<evidence type="ECO:0000313" key="2">
    <source>
        <dbReference type="Proteomes" id="UP001652642"/>
    </source>
</evidence>
<evidence type="ECO:0000313" key="3">
    <source>
        <dbReference type="RefSeq" id="XP_072850027.1"/>
    </source>
</evidence>
<sequence>MEGRAVPPGSPFRGTCEDGDSSMDRRLRRSSRHFASAMSSIVEKYNFPFDDDLIVSIKSLTYNTSDGPRAWGEESSTECTDTSYQSFEEEQFTDSLGTNQLDAVADHKSSAKLASIKRHLENIHIKENIPLICYSETPVKNKYRVQMDMLLDDGTNSVPEVLTITGTRARNAHQWSPLQELDDNSSIRGDPDVLGKRVPSTNEPPTTLSLQLPISVASNSASVELESSALWGGNENGFSSFLEMYESADEHCSWNNVTIADLYPGMVKALSRLLHKASSSSLIKRYKYGYWHPKKTKLNTTTERIRKYRLLKSKSSLTTKKEDQKRHKLPLLVDGSSSAFDNSKHQCSANNITRTLSSICCIPDSMEIDSCGISEDISYTEKVRQGGMKTTIIPSDISTGETFLVQTPMCICLPTDFVRKGQTSEKCCPTDCTMDSEKCNVTTEDNPEEISTMTFNTTSRLSLSLNSSTKSYLQKNESSPVKMSNRLLGNSEIKMLSAAVSLQRRHSFSSFPVNRRPANVHQSCEDAFEKMYKELCSPKLQKSFKFSNICKSPRKSAELHTSGFSTSSKFNERPNDAFESIYQKLCSEGFPKIPIFLRAANLKRKYEGVHMSETVNALVNSPLRTVPAVARTKRAANFSKEDFQPSPIKRLKNIPENSYRICQKMPSWKSINLQKTDKTFTSYTPNINNWPSDVNSGFSFSSSNNFLTASRTDMKESRIADVDDNCLYSCISLGKSQNYNRTSRNLSYNDGRARNKNDSMEELVCKSSKESFLKGYGEIHDF</sequence>
<dbReference type="PANTHER" id="PTHR15992:SF5">
    <property type="entry name" value="HOLLIDAY JUNCTION RECOGNITION PROTEIN"/>
    <property type="match status" value="1"/>
</dbReference>
<dbReference type="Gene3D" id="6.10.250.2320">
    <property type="match status" value="1"/>
</dbReference>
<evidence type="ECO:0000256" key="1">
    <source>
        <dbReference type="SAM" id="MobiDB-lite"/>
    </source>
</evidence>
<proteinExistence type="predicted"/>
<reference evidence="3" key="1">
    <citation type="submission" date="2025-08" db="UniProtKB">
        <authorList>
            <consortium name="RefSeq"/>
        </authorList>
    </citation>
    <scope>IDENTIFICATION</scope>
</reference>
<organism evidence="2 3">
    <name type="scientific">Pogona vitticeps</name>
    <name type="common">central bearded dragon</name>
    <dbReference type="NCBI Taxonomy" id="103695"/>
    <lineage>
        <taxon>Eukaryota</taxon>
        <taxon>Metazoa</taxon>
        <taxon>Chordata</taxon>
        <taxon>Craniata</taxon>
        <taxon>Vertebrata</taxon>
        <taxon>Euteleostomi</taxon>
        <taxon>Lepidosauria</taxon>
        <taxon>Squamata</taxon>
        <taxon>Bifurcata</taxon>
        <taxon>Unidentata</taxon>
        <taxon>Episquamata</taxon>
        <taxon>Toxicofera</taxon>
        <taxon>Iguania</taxon>
        <taxon>Acrodonta</taxon>
        <taxon>Agamidae</taxon>
        <taxon>Amphibolurinae</taxon>
        <taxon>Pogona</taxon>
    </lineage>
</organism>
<dbReference type="Proteomes" id="UP001652642">
    <property type="component" value="Chromosome 3"/>
</dbReference>